<dbReference type="AlphaFoldDB" id="A0A1H2YNJ8"/>
<evidence type="ECO:0000313" key="5">
    <source>
        <dbReference type="EMBL" id="SDX06214.1"/>
    </source>
</evidence>
<dbReference type="Pfam" id="PF00892">
    <property type="entry name" value="EamA"/>
    <property type="match status" value="2"/>
</dbReference>
<feature type="transmembrane region" description="Helical" evidence="3">
    <location>
        <begin position="96"/>
        <end position="115"/>
    </location>
</feature>
<feature type="domain" description="EamA" evidence="4">
    <location>
        <begin position="4"/>
        <end position="142"/>
    </location>
</feature>
<proteinExistence type="inferred from homology"/>
<evidence type="ECO:0000256" key="2">
    <source>
        <dbReference type="ARBA" id="ARBA00007362"/>
    </source>
</evidence>
<sequence>MRNGLALICMAAVMWGTTGIIGKWLISNFQMEPLAVGAWRLLFAAPLMLTINRFTRSSEKAVQPLNPSQKGLLLLFGIALAGYQISYFSAVDRTMVSTATLVTICMAPIWVHLCARFFLRESWSGKTAISLVIGVFGVTFLIGINSLKGLSNIDFLSGNILSLVASCCYAGYTLAGKKLLDRVEPLRIIAGAFTVGAFLMLPFLKFPGPQLEVWAVLLFLGWVPTTFAYIIYIKGLKQTKATQASVAVLLEPLTATVLAVTFIGERLNSLGWIGVILLLVSLLLLSTNKKENPPFTPLDGEV</sequence>
<dbReference type="RefSeq" id="WP_091740229.1">
    <property type="nucleotide sequence ID" value="NZ_FNNQ01000009.1"/>
</dbReference>
<evidence type="ECO:0000256" key="3">
    <source>
        <dbReference type="SAM" id="Phobius"/>
    </source>
</evidence>
<dbReference type="EMBL" id="FNNQ01000009">
    <property type="protein sequence ID" value="SDX06214.1"/>
    <property type="molecule type" value="Genomic_DNA"/>
</dbReference>
<keyword evidence="3" id="KW-0472">Membrane</keyword>
<dbReference type="STRING" id="1048340.SAMN05444487_109125"/>
<evidence type="ECO:0000259" key="4">
    <source>
        <dbReference type="Pfam" id="PF00892"/>
    </source>
</evidence>
<dbReference type="PANTHER" id="PTHR22911:SF79">
    <property type="entry name" value="MOBA-LIKE NTP TRANSFERASE DOMAIN-CONTAINING PROTEIN"/>
    <property type="match status" value="1"/>
</dbReference>
<dbReference type="OrthoDB" id="9787117at2"/>
<gene>
    <name evidence="5" type="ORF">SAMN05444487_109125</name>
</gene>
<dbReference type="GO" id="GO:0016020">
    <property type="term" value="C:membrane"/>
    <property type="evidence" value="ECO:0007669"/>
    <property type="project" value="InterPro"/>
</dbReference>
<keyword evidence="3" id="KW-1133">Transmembrane helix</keyword>
<feature type="transmembrane region" description="Helical" evidence="3">
    <location>
        <begin position="213"/>
        <end position="232"/>
    </location>
</feature>
<protein>
    <submittedName>
        <fullName evidence="5">Drug/metabolite transporter, DME family</fullName>
    </submittedName>
</protein>
<reference evidence="5 6" key="1">
    <citation type="submission" date="2016-10" db="EMBL/GenBank/DDBJ databases">
        <authorList>
            <person name="de Groot N.N."/>
        </authorList>
    </citation>
    <scope>NUCLEOTIDE SEQUENCE [LARGE SCALE GENOMIC DNA]</scope>
    <source>
        <strain evidence="5 6">DSM 45610</strain>
    </source>
</reference>
<dbReference type="Gene3D" id="1.10.3730.20">
    <property type="match status" value="1"/>
</dbReference>
<keyword evidence="6" id="KW-1185">Reference proteome</keyword>
<accession>A0A1H2YNJ8</accession>
<dbReference type="Proteomes" id="UP000198534">
    <property type="component" value="Unassembled WGS sequence"/>
</dbReference>
<organism evidence="5 6">
    <name type="scientific">Marininema mesophilum</name>
    <dbReference type="NCBI Taxonomy" id="1048340"/>
    <lineage>
        <taxon>Bacteria</taxon>
        <taxon>Bacillati</taxon>
        <taxon>Bacillota</taxon>
        <taxon>Bacilli</taxon>
        <taxon>Bacillales</taxon>
        <taxon>Thermoactinomycetaceae</taxon>
        <taxon>Marininema</taxon>
    </lineage>
</organism>
<dbReference type="PANTHER" id="PTHR22911">
    <property type="entry name" value="ACYL-MALONYL CONDENSING ENZYME-RELATED"/>
    <property type="match status" value="1"/>
</dbReference>
<dbReference type="InterPro" id="IPR000620">
    <property type="entry name" value="EamA_dom"/>
</dbReference>
<evidence type="ECO:0000256" key="1">
    <source>
        <dbReference type="ARBA" id="ARBA00004127"/>
    </source>
</evidence>
<feature type="transmembrane region" description="Helical" evidence="3">
    <location>
        <begin position="186"/>
        <end position="207"/>
    </location>
</feature>
<feature type="transmembrane region" description="Helical" evidence="3">
    <location>
        <begin position="127"/>
        <end position="144"/>
    </location>
</feature>
<feature type="transmembrane region" description="Helical" evidence="3">
    <location>
        <begin position="244"/>
        <end position="263"/>
    </location>
</feature>
<feature type="transmembrane region" description="Helical" evidence="3">
    <location>
        <begin position="156"/>
        <end position="174"/>
    </location>
</feature>
<keyword evidence="3" id="KW-0812">Transmembrane</keyword>
<comment type="subcellular location">
    <subcellularLocation>
        <location evidence="1">Endomembrane system</location>
        <topology evidence="1">Multi-pass membrane protein</topology>
    </subcellularLocation>
</comment>
<feature type="transmembrane region" description="Helical" evidence="3">
    <location>
        <begin position="35"/>
        <end position="51"/>
    </location>
</feature>
<evidence type="ECO:0000313" key="6">
    <source>
        <dbReference type="Proteomes" id="UP000198534"/>
    </source>
</evidence>
<comment type="similarity">
    <text evidence="2">Belongs to the EamA transporter family.</text>
</comment>
<dbReference type="SUPFAM" id="SSF103481">
    <property type="entry name" value="Multidrug resistance efflux transporter EmrE"/>
    <property type="match status" value="2"/>
</dbReference>
<feature type="transmembrane region" description="Helical" evidence="3">
    <location>
        <begin position="72"/>
        <end position="90"/>
    </location>
</feature>
<dbReference type="InterPro" id="IPR037185">
    <property type="entry name" value="EmrE-like"/>
</dbReference>
<feature type="domain" description="EamA" evidence="4">
    <location>
        <begin position="157"/>
        <end position="286"/>
    </location>
</feature>
<name>A0A1H2YNJ8_9BACL</name>
<feature type="transmembrane region" description="Helical" evidence="3">
    <location>
        <begin position="269"/>
        <end position="285"/>
    </location>
</feature>